<dbReference type="InterPro" id="IPR015422">
    <property type="entry name" value="PyrdxlP-dep_Trfase_small"/>
</dbReference>
<proteinExistence type="predicted"/>
<dbReference type="AlphaFoldDB" id="A0A9D3UJU5"/>
<dbReference type="Proteomes" id="UP000828251">
    <property type="component" value="Unassembled WGS sequence"/>
</dbReference>
<evidence type="ECO:0000313" key="2">
    <source>
        <dbReference type="Proteomes" id="UP000828251"/>
    </source>
</evidence>
<dbReference type="InterPro" id="IPR015424">
    <property type="entry name" value="PyrdxlP-dep_Trfase"/>
</dbReference>
<evidence type="ECO:0000313" key="1">
    <source>
        <dbReference type="EMBL" id="KAH1046448.1"/>
    </source>
</evidence>
<accession>A0A9D3UJU5</accession>
<comment type="caution">
    <text evidence="1">The sequence shown here is derived from an EMBL/GenBank/DDBJ whole genome shotgun (WGS) entry which is preliminary data.</text>
</comment>
<gene>
    <name evidence="1" type="ORF">J1N35_037232</name>
</gene>
<organism evidence="1 2">
    <name type="scientific">Gossypium stocksii</name>
    <dbReference type="NCBI Taxonomy" id="47602"/>
    <lineage>
        <taxon>Eukaryota</taxon>
        <taxon>Viridiplantae</taxon>
        <taxon>Streptophyta</taxon>
        <taxon>Embryophyta</taxon>
        <taxon>Tracheophyta</taxon>
        <taxon>Spermatophyta</taxon>
        <taxon>Magnoliopsida</taxon>
        <taxon>eudicotyledons</taxon>
        <taxon>Gunneridae</taxon>
        <taxon>Pentapetalae</taxon>
        <taxon>rosids</taxon>
        <taxon>malvids</taxon>
        <taxon>Malvales</taxon>
        <taxon>Malvaceae</taxon>
        <taxon>Malvoideae</taxon>
        <taxon>Gossypium</taxon>
    </lineage>
</organism>
<protein>
    <submittedName>
        <fullName evidence="1">Uncharacterized protein</fullName>
    </submittedName>
</protein>
<dbReference type="EMBL" id="JAIQCV010000011">
    <property type="protein sequence ID" value="KAH1046448.1"/>
    <property type="molecule type" value="Genomic_DNA"/>
</dbReference>
<dbReference type="SUPFAM" id="SSF53383">
    <property type="entry name" value="PLP-dependent transferases"/>
    <property type="match status" value="1"/>
</dbReference>
<dbReference type="InterPro" id="IPR015421">
    <property type="entry name" value="PyrdxlP-dep_Trfase_major"/>
</dbReference>
<dbReference type="Gene3D" id="3.40.640.10">
    <property type="entry name" value="Type I PLP-dependent aspartate aminotransferase-like (Major domain)"/>
    <property type="match status" value="1"/>
</dbReference>
<name>A0A9D3UJU5_9ROSI</name>
<dbReference type="OrthoDB" id="2414662at2759"/>
<dbReference type="Gene3D" id="3.90.1150.10">
    <property type="entry name" value="Aspartate Aminotransferase, domain 1"/>
    <property type="match status" value="1"/>
</dbReference>
<feature type="non-terminal residue" evidence="1">
    <location>
        <position position="75"/>
    </location>
</feature>
<keyword evidence="2" id="KW-1185">Reference proteome</keyword>
<sequence>MAYEFLKAKGFLLNFGRFGSIGASSIAQKAGVAALGLGYAGEEVVSTMMKAFKERRDFLAKSFGELEGVKISEPQ</sequence>
<reference evidence="1 2" key="1">
    <citation type="journal article" date="2021" name="Plant Biotechnol. J.">
        <title>Multi-omics assisted identification of the key and species-specific regulatory components of drought-tolerant mechanisms in Gossypium stocksii.</title>
        <authorList>
            <person name="Yu D."/>
            <person name="Ke L."/>
            <person name="Zhang D."/>
            <person name="Wu Y."/>
            <person name="Sun Y."/>
            <person name="Mei J."/>
            <person name="Sun J."/>
            <person name="Sun Y."/>
        </authorList>
    </citation>
    <scope>NUCLEOTIDE SEQUENCE [LARGE SCALE GENOMIC DNA]</scope>
    <source>
        <strain evidence="2">cv. E1</strain>
        <tissue evidence="1">Leaf</tissue>
    </source>
</reference>